<evidence type="ECO:0000313" key="3">
    <source>
        <dbReference type="Proteomes" id="UP000321935"/>
    </source>
</evidence>
<evidence type="ECO:0000256" key="1">
    <source>
        <dbReference type="SAM" id="SignalP"/>
    </source>
</evidence>
<dbReference type="Pfam" id="PF08309">
    <property type="entry name" value="LVIVD"/>
    <property type="match status" value="2"/>
</dbReference>
<name>A0A5C7AQL8_9BACT</name>
<organism evidence="2 3">
    <name type="scientific">Algoriphagus aquimarinus</name>
    <dbReference type="NCBI Taxonomy" id="237018"/>
    <lineage>
        <taxon>Bacteria</taxon>
        <taxon>Pseudomonadati</taxon>
        <taxon>Bacteroidota</taxon>
        <taxon>Cytophagia</taxon>
        <taxon>Cytophagales</taxon>
        <taxon>Cyclobacteriaceae</taxon>
        <taxon>Algoriphagus</taxon>
    </lineage>
</organism>
<comment type="caution">
    <text evidence="2">The sequence shown here is derived from an EMBL/GenBank/DDBJ whole genome shotgun (WGS) entry which is preliminary data.</text>
</comment>
<keyword evidence="1" id="KW-0732">Signal</keyword>
<sequence length="418" mass="46429">MKPLYSASSLLFLLSVLIFSSCVDEVNSSYTYHTMMPIYLEMSDVRARIITTEPAQPLDNPGKIYIYEDYLFINEPTKGIHILNNSNPAKPINLSFIPIAGNVDMAVNGKILYADNYVDLLAFDLSNINDIKLVKRVEDVFTHMYTHATGEIITFRDTVITTESPNWGIEDGGGWLMNSSMSFSSNYSAAAKSYGTGGSMARFTLANLHLYAVDESTMRVFDVENPSDPTFVKPIDLGWGIETIFPFEDKLFIGSNVGMHIYDASTPSSPTRMAVYEHVQACDPVVVNSDYAFVTLRNGTSCWNGANQLQVIDIKDLYHPTLKKSYPMLNPHGLGLAGDFLYITEGIHGLKSFNVSDVMNIDQNQLEFLTSEKSVDLIPGPKSLIVIGPDGVCQFDYSNPAKLKKLSCIQVTNPTKFY</sequence>
<feature type="signal peptide" evidence="1">
    <location>
        <begin position="1"/>
        <end position="23"/>
    </location>
</feature>
<proteinExistence type="predicted"/>
<evidence type="ECO:0000313" key="2">
    <source>
        <dbReference type="EMBL" id="TXE10284.1"/>
    </source>
</evidence>
<dbReference type="Proteomes" id="UP000321935">
    <property type="component" value="Unassembled WGS sequence"/>
</dbReference>
<dbReference type="InterPro" id="IPR013211">
    <property type="entry name" value="LVIVD"/>
</dbReference>
<evidence type="ECO:0008006" key="4">
    <source>
        <dbReference type="Google" id="ProtNLM"/>
    </source>
</evidence>
<feature type="chain" id="PRO_5023131071" description="LVIVD repeat-containing protein" evidence="1">
    <location>
        <begin position="24"/>
        <end position="418"/>
    </location>
</feature>
<dbReference type="RefSeq" id="WP_146918329.1">
    <property type="nucleotide sequence ID" value="NZ_VORW01000008.1"/>
</dbReference>
<accession>A0A5C7AQL8</accession>
<dbReference type="EMBL" id="VORW01000008">
    <property type="protein sequence ID" value="TXE10284.1"/>
    <property type="molecule type" value="Genomic_DNA"/>
</dbReference>
<dbReference type="PROSITE" id="PS51257">
    <property type="entry name" value="PROKAR_LIPOPROTEIN"/>
    <property type="match status" value="1"/>
</dbReference>
<reference evidence="2 3" key="1">
    <citation type="submission" date="2019-08" db="EMBL/GenBank/DDBJ databases">
        <title>Genomes sequence of Algoriphagus aquimarinus ACAM450.</title>
        <authorList>
            <person name="Bowman J.P."/>
        </authorList>
    </citation>
    <scope>NUCLEOTIDE SEQUENCE [LARGE SCALE GENOMIC DNA]</scope>
    <source>
        <strain evidence="2 3">ACAM 450</strain>
    </source>
</reference>
<protein>
    <recommendedName>
        <fullName evidence="4">LVIVD repeat-containing protein</fullName>
    </recommendedName>
</protein>
<dbReference type="SUPFAM" id="SSF63825">
    <property type="entry name" value="YWTD domain"/>
    <property type="match status" value="1"/>
</dbReference>
<dbReference type="OrthoDB" id="1521841at2"/>
<dbReference type="AlphaFoldDB" id="A0A5C7AQL8"/>
<gene>
    <name evidence="2" type="ORF">ESV85_13190</name>
</gene>